<evidence type="ECO:0000256" key="2">
    <source>
        <dbReference type="ARBA" id="ARBA00022989"/>
    </source>
</evidence>
<feature type="transmembrane region" description="Helical" evidence="4">
    <location>
        <begin position="322"/>
        <end position="344"/>
    </location>
</feature>
<feature type="transmembrane region" description="Helical" evidence="4">
    <location>
        <begin position="133"/>
        <end position="151"/>
    </location>
</feature>
<evidence type="ECO:0000313" key="6">
    <source>
        <dbReference type="Proteomes" id="UP001049200"/>
    </source>
</evidence>
<feature type="transmembrane region" description="Helical" evidence="4">
    <location>
        <begin position="163"/>
        <end position="185"/>
    </location>
</feature>
<gene>
    <name evidence="5" type="ORF">KVG88_00170</name>
</gene>
<dbReference type="InterPro" id="IPR011701">
    <property type="entry name" value="MFS"/>
</dbReference>
<feature type="transmembrane region" description="Helical" evidence="4">
    <location>
        <begin position="12"/>
        <end position="30"/>
    </location>
</feature>
<accession>A0ABS6QHQ0</accession>
<feature type="transmembrane region" description="Helical" evidence="4">
    <location>
        <begin position="289"/>
        <end position="310"/>
    </location>
</feature>
<feature type="transmembrane region" description="Helical" evidence="4">
    <location>
        <begin position="206"/>
        <end position="223"/>
    </location>
</feature>
<evidence type="ECO:0000256" key="1">
    <source>
        <dbReference type="ARBA" id="ARBA00022692"/>
    </source>
</evidence>
<feature type="transmembrane region" description="Helical" evidence="4">
    <location>
        <begin position="42"/>
        <end position="62"/>
    </location>
</feature>
<keyword evidence="3 4" id="KW-0472">Membrane</keyword>
<keyword evidence="2 4" id="KW-1133">Transmembrane helix</keyword>
<feature type="transmembrane region" description="Helical" evidence="4">
    <location>
        <begin position="261"/>
        <end position="283"/>
    </location>
</feature>
<evidence type="ECO:0000256" key="4">
    <source>
        <dbReference type="SAM" id="Phobius"/>
    </source>
</evidence>
<sequence>MRTAMALGLSQLINWGVSFYLLGAFGPAMVKDLGWSGQQVFAGLSVAMVVMGLVSPFTGGLVERCGGRAVLRFGTLLNAVSCMLLASSWPSLPIYYLIWMLFGVGMRLSLYDALFAVLAGLAGERARGTMVRITLLGGLSSTVFWPLGSGLQDLIGWRHGLMVYAALCLVSVTLLYVLPAGAAMLKAELGDSHATPQRAASVFNQWLFGLGVTLVGVLSAGLAPQLPDLLTSLGAPIGLVALWGIGQTCARMTQSLLGESITALSLNVWVGISLPLCFAIGLLSQGRVLLAGLFVFGYGALNGLSTLLRASLPFELFAPDQYARLTGKLVAPAFILSAFAPWLFAAVRDHSGDRTLLWMALGIGLCSLMVAIALKAVGGIDHGPTTKE</sequence>
<feature type="transmembrane region" description="Helical" evidence="4">
    <location>
        <begin position="356"/>
        <end position="377"/>
    </location>
</feature>
<dbReference type="EMBL" id="JAHSTU010000001">
    <property type="protein sequence ID" value="MBV4518463.1"/>
    <property type="molecule type" value="Genomic_DNA"/>
</dbReference>
<proteinExistence type="predicted"/>
<evidence type="ECO:0000256" key="3">
    <source>
        <dbReference type="ARBA" id="ARBA00023136"/>
    </source>
</evidence>
<reference evidence="5" key="1">
    <citation type="submission" date="2021-06" db="EMBL/GenBank/DDBJ databases">
        <title>Updating the genus Pseudomonas: Description of 43 new species and partition of the Pseudomonas putida group.</title>
        <authorList>
            <person name="Girard L."/>
            <person name="Lood C."/>
            <person name="Vandamme P."/>
            <person name="Rokni-Zadeh H."/>
            <person name="Van Noort V."/>
            <person name="Hofte M."/>
            <person name="Lavigne R."/>
            <person name="De Mot R."/>
        </authorList>
    </citation>
    <scope>NUCLEOTIDE SEQUENCE</scope>
    <source>
        <strain evidence="5">SWRI74</strain>
    </source>
</reference>
<keyword evidence="1 4" id="KW-0812">Transmembrane</keyword>
<feature type="transmembrane region" description="Helical" evidence="4">
    <location>
        <begin position="95"/>
        <end position="121"/>
    </location>
</feature>
<comment type="caution">
    <text evidence="5">The sequence shown here is derived from an EMBL/GenBank/DDBJ whole genome shotgun (WGS) entry which is preliminary data.</text>
</comment>
<dbReference type="Proteomes" id="UP001049200">
    <property type="component" value="Unassembled WGS sequence"/>
</dbReference>
<name>A0ABS6QHQ0_9PSED</name>
<protein>
    <submittedName>
        <fullName evidence="5">MFS transporter</fullName>
    </submittedName>
</protein>
<keyword evidence="6" id="KW-1185">Reference proteome</keyword>
<evidence type="ECO:0000313" key="5">
    <source>
        <dbReference type="EMBL" id="MBV4518463.1"/>
    </source>
</evidence>
<organism evidence="5 6">
    <name type="scientific">Pseudomonas azerbaijanoccidentalis</name>
    <dbReference type="NCBI Taxonomy" id="2842347"/>
    <lineage>
        <taxon>Bacteria</taxon>
        <taxon>Pseudomonadati</taxon>
        <taxon>Pseudomonadota</taxon>
        <taxon>Gammaproteobacteria</taxon>
        <taxon>Pseudomonadales</taxon>
        <taxon>Pseudomonadaceae</taxon>
        <taxon>Pseudomonas</taxon>
    </lineage>
</organism>
<dbReference type="Pfam" id="PF07690">
    <property type="entry name" value="MFS_1"/>
    <property type="match status" value="1"/>
</dbReference>
<feature type="transmembrane region" description="Helical" evidence="4">
    <location>
        <begin position="69"/>
        <end position="89"/>
    </location>
</feature>